<evidence type="ECO:0000256" key="1">
    <source>
        <dbReference type="ARBA" id="ARBA00011900"/>
    </source>
</evidence>
<feature type="domain" description="Type II methyltransferase M.TaqI-like" evidence="6">
    <location>
        <begin position="220"/>
        <end position="340"/>
    </location>
</feature>
<dbReference type="GO" id="GO:0009007">
    <property type="term" value="F:site-specific DNA-methyltransferase (adenine-specific) activity"/>
    <property type="evidence" value="ECO:0007669"/>
    <property type="project" value="UniProtKB-EC"/>
</dbReference>
<dbReference type="GO" id="GO:0004519">
    <property type="term" value="F:endonuclease activity"/>
    <property type="evidence" value="ECO:0007669"/>
    <property type="project" value="UniProtKB-KW"/>
</dbReference>
<proteinExistence type="predicted"/>
<dbReference type="InterPro" id="IPR002052">
    <property type="entry name" value="DNA_methylase_N6_adenine_CS"/>
</dbReference>
<dbReference type="Proteomes" id="UP000035027">
    <property type="component" value="Chromosome"/>
</dbReference>
<dbReference type="PRINTS" id="PR00507">
    <property type="entry name" value="N12N6MTFRASE"/>
</dbReference>
<evidence type="ECO:0000256" key="5">
    <source>
        <dbReference type="ARBA" id="ARBA00047942"/>
    </source>
</evidence>
<organism evidence="7 8">
    <name type="scientific">Ligilactobacillus salivarius str. Ren</name>
    <dbReference type="NCBI Taxonomy" id="1194971"/>
    <lineage>
        <taxon>Bacteria</taxon>
        <taxon>Bacillati</taxon>
        <taxon>Bacillota</taxon>
        <taxon>Bacilli</taxon>
        <taxon>Lactobacillales</taxon>
        <taxon>Lactobacillaceae</taxon>
        <taxon>Ligilactobacillus</taxon>
    </lineage>
</organism>
<dbReference type="PATRIC" id="fig|1194971.3.peg.455"/>
<dbReference type="EC" id="2.1.1.72" evidence="1"/>
<evidence type="ECO:0000256" key="3">
    <source>
        <dbReference type="ARBA" id="ARBA00022679"/>
    </source>
</evidence>
<dbReference type="GO" id="GO:0006304">
    <property type="term" value="P:DNA modification"/>
    <property type="evidence" value="ECO:0007669"/>
    <property type="project" value="InterPro"/>
</dbReference>
<dbReference type="InterPro" id="IPR029063">
    <property type="entry name" value="SAM-dependent_MTases_sf"/>
</dbReference>
<dbReference type="PANTHER" id="PTHR33841:SF1">
    <property type="entry name" value="DNA METHYLTRANSFERASE A"/>
    <property type="match status" value="1"/>
</dbReference>
<dbReference type="GO" id="GO:0003676">
    <property type="term" value="F:nucleic acid binding"/>
    <property type="evidence" value="ECO:0007669"/>
    <property type="project" value="InterPro"/>
</dbReference>
<dbReference type="Pfam" id="PF07669">
    <property type="entry name" value="Eco57I"/>
    <property type="match status" value="1"/>
</dbReference>
<keyword evidence="2" id="KW-0489">Methyltransferase</keyword>
<keyword evidence="7" id="KW-0540">Nuclease</keyword>
<keyword evidence="7" id="KW-0255">Endonuclease</keyword>
<keyword evidence="7" id="KW-0378">Hydrolase</keyword>
<dbReference type="AlphaFoldDB" id="A0A0F7PWQ8"/>
<dbReference type="PANTHER" id="PTHR33841">
    <property type="entry name" value="DNA METHYLTRANSFERASE YEEA-RELATED"/>
    <property type="match status" value="1"/>
</dbReference>
<gene>
    <name evidence="7" type="ORF">LsR_00458</name>
</gene>
<evidence type="ECO:0000256" key="2">
    <source>
        <dbReference type="ARBA" id="ARBA00022603"/>
    </source>
</evidence>
<protein>
    <recommendedName>
        <fullName evidence="1">site-specific DNA-methyltransferase (adenine-specific)</fullName>
        <ecNumber evidence="1">2.1.1.72</ecNumber>
    </recommendedName>
</protein>
<dbReference type="GO" id="GO:0032259">
    <property type="term" value="P:methylation"/>
    <property type="evidence" value="ECO:0007669"/>
    <property type="project" value="UniProtKB-KW"/>
</dbReference>
<dbReference type="RefSeq" id="WP_225357786.1">
    <property type="nucleotide sequence ID" value="NZ_CP011403.1"/>
</dbReference>
<reference evidence="7 8" key="1">
    <citation type="submission" date="2015-05" db="EMBL/GenBank/DDBJ databases">
        <title>Complete genome sequence of Lactobacillus salivarius Ren, a probiotic strain with antitumor activity.</title>
        <authorList>
            <person name="Sun E."/>
            <person name="Zhao L."/>
            <person name="Liu S."/>
            <person name="Zhang M."/>
            <person name="Guo H."/>
            <person name="Ren F."/>
        </authorList>
    </citation>
    <scope>NUCLEOTIDE SEQUENCE [LARGE SCALE GENOMIC DNA]</scope>
    <source>
        <strain evidence="7 8">Ren</strain>
    </source>
</reference>
<sequence>MTKIENLEEIPLFNDSEDVKKDKKFDIKHIVDDENRLIKNKGRVQQHGEVFTPNWMVKKMLSEPEIQLKLQDTQATFLEPSVGEGAFLKEILHQKLGHVDDTSNKSNWTENTLWVLTSIYGIELLTDNLVKAKQQMMKVLIEHYQTFYQKKISSNTDFYKSASFIIDNNIVQGNTLTYLNDSDNLIMFSKWERVGDEVSQLQFTYKSLLGDEKNQLDLFESSGQLNLLDDLMEETPDNKFIKISKVYKGGVGVMKDKFKFDVVIGNPPYQEEGKGEKARSEPIYHYFLEQAYKISDIAEFITPGRFLFNAGQTPKKWNRKMLSDEHIRILYYEQNSSKVFANTDIKGGSGYFKKQYIYFRTHRHIYAVQNIE</sequence>
<dbReference type="InterPro" id="IPR011639">
    <property type="entry name" value="MethylTrfase_TaqI-like_dom"/>
</dbReference>
<comment type="catalytic activity">
    <reaction evidence="5">
        <text>a 2'-deoxyadenosine in DNA + S-adenosyl-L-methionine = an N(6)-methyl-2'-deoxyadenosine in DNA + S-adenosyl-L-homocysteine + H(+)</text>
        <dbReference type="Rhea" id="RHEA:15197"/>
        <dbReference type="Rhea" id="RHEA-COMP:12418"/>
        <dbReference type="Rhea" id="RHEA-COMP:12419"/>
        <dbReference type="ChEBI" id="CHEBI:15378"/>
        <dbReference type="ChEBI" id="CHEBI:57856"/>
        <dbReference type="ChEBI" id="CHEBI:59789"/>
        <dbReference type="ChEBI" id="CHEBI:90615"/>
        <dbReference type="ChEBI" id="CHEBI:90616"/>
        <dbReference type="EC" id="2.1.1.72"/>
    </reaction>
</comment>
<keyword evidence="3" id="KW-0808">Transferase</keyword>
<dbReference type="PROSITE" id="PS00092">
    <property type="entry name" value="N6_MTASE"/>
    <property type="match status" value="1"/>
</dbReference>
<evidence type="ECO:0000259" key="6">
    <source>
        <dbReference type="Pfam" id="PF07669"/>
    </source>
</evidence>
<evidence type="ECO:0000313" key="8">
    <source>
        <dbReference type="Proteomes" id="UP000035027"/>
    </source>
</evidence>
<keyword evidence="4" id="KW-0949">S-adenosyl-L-methionine</keyword>
<dbReference type="Gene3D" id="3.40.50.150">
    <property type="entry name" value="Vaccinia Virus protein VP39"/>
    <property type="match status" value="1"/>
</dbReference>
<dbReference type="EMBL" id="CP011403">
    <property type="protein sequence ID" value="AKI04005.1"/>
    <property type="molecule type" value="Genomic_DNA"/>
</dbReference>
<dbReference type="SUPFAM" id="SSF53335">
    <property type="entry name" value="S-adenosyl-L-methionine-dependent methyltransferases"/>
    <property type="match status" value="1"/>
</dbReference>
<evidence type="ECO:0000256" key="4">
    <source>
        <dbReference type="ARBA" id="ARBA00022691"/>
    </source>
</evidence>
<accession>A0A0F7PWQ8</accession>
<dbReference type="REBASE" id="113683">
    <property type="entry name" value="M1.LsaRenORF458P"/>
</dbReference>
<name>A0A0F7PWQ8_9LACO</name>
<evidence type="ECO:0000313" key="7">
    <source>
        <dbReference type="EMBL" id="AKI04005.1"/>
    </source>
</evidence>
<dbReference type="InterPro" id="IPR050953">
    <property type="entry name" value="N4_N6_ade-DNA_methylase"/>
</dbReference>